<evidence type="ECO:0000256" key="2">
    <source>
        <dbReference type="ARBA" id="ARBA00009360"/>
    </source>
</evidence>
<accession>A0A3B0JNM1</accession>
<proteinExistence type="inferred from homology"/>
<dbReference type="InterPro" id="IPR039145">
    <property type="entry name" value="Ribosomal_mL40_metazoa/plant"/>
</dbReference>
<sequence>MSLLNAFARLGLQRGGVASSAVARCLHTTPVLCAEPLKKKKKLDPHVIKQREDRRKKKIEKQIRRLEKNARQLKPVEELEVPLELIDEKDKRQRKLTTLGSAEMEERALLKKEWARYKHDERVADFQIIDRLVQSQNKALEELRRESEDLYQAAIEVDLQLLPVTLKGPVSTPPIKNYASPDGDYIHQSMKWE</sequence>
<keyword evidence="3" id="KW-0809">Transit peptide</keyword>
<keyword evidence="9" id="KW-0175">Coiled coil</keyword>
<keyword evidence="6" id="KW-0687">Ribonucleoprotein</keyword>
<dbReference type="Pfam" id="PF09812">
    <property type="entry name" value="MRP-L28"/>
    <property type="match status" value="1"/>
</dbReference>
<evidence type="ECO:0000313" key="10">
    <source>
        <dbReference type="EMBL" id="SPP83834.1"/>
    </source>
</evidence>
<dbReference type="Proteomes" id="UP000268350">
    <property type="component" value="Unassembled WGS sequence"/>
</dbReference>
<dbReference type="PANTHER" id="PTHR13359">
    <property type="entry name" value="39S RIBOSOMAL PROTEIN L40, MITOCHONDRIAL"/>
    <property type="match status" value="1"/>
</dbReference>
<name>A0A3B0JNM1_DROGU</name>
<protein>
    <recommendedName>
        <fullName evidence="7">Large ribosomal subunit protein mL40</fullName>
    </recommendedName>
    <alternativeName>
        <fullName evidence="8">39S ribosomal protein L40, mitochondrial</fullName>
    </alternativeName>
</protein>
<keyword evidence="4 10" id="KW-0689">Ribosomal protein</keyword>
<evidence type="ECO:0000256" key="7">
    <source>
        <dbReference type="ARBA" id="ARBA00035192"/>
    </source>
</evidence>
<dbReference type="Gene3D" id="6.10.250.3440">
    <property type="match status" value="1"/>
</dbReference>
<comment type="similarity">
    <text evidence="2">Belongs to the mitochondrion-specific ribosomal protein mL40 family.</text>
</comment>
<dbReference type="FunFam" id="6.10.250.3440:FF:000001">
    <property type="entry name" value="Mitochondrial ribosomal protein L40"/>
    <property type="match status" value="1"/>
</dbReference>
<dbReference type="InterPro" id="IPR019192">
    <property type="entry name" value="Ribosomal_mL40"/>
</dbReference>
<dbReference type="EMBL" id="OUUW01000008">
    <property type="protein sequence ID" value="SPP83834.1"/>
    <property type="molecule type" value="Genomic_DNA"/>
</dbReference>
<dbReference type="STRING" id="7266.A0A3B0JNM1"/>
<evidence type="ECO:0000256" key="1">
    <source>
        <dbReference type="ARBA" id="ARBA00004173"/>
    </source>
</evidence>
<dbReference type="OMA" id="KEWARYK"/>
<feature type="coiled-coil region" evidence="9">
    <location>
        <begin position="133"/>
        <end position="160"/>
    </location>
</feature>
<evidence type="ECO:0000256" key="5">
    <source>
        <dbReference type="ARBA" id="ARBA00023128"/>
    </source>
</evidence>
<evidence type="ECO:0000256" key="8">
    <source>
        <dbReference type="ARBA" id="ARBA00083752"/>
    </source>
</evidence>
<keyword evidence="11" id="KW-1185">Reference proteome</keyword>
<evidence type="ECO:0000256" key="4">
    <source>
        <dbReference type="ARBA" id="ARBA00022980"/>
    </source>
</evidence>
<dbReference type="AlphaFoldDB" id="A0A3B0JNM1"/>
<gene>
    <name evidence="10" type="ORF">DGUA_6G016313</name>
</gene>
<keyword evidence="5" id="KW-0496">Mitochondrion</keyword>
<evidence type="ECO:0000256" key="6">
    <source>
        <dbReference type="ARBA" id="ARBA00023274"/>
    </source>
</evidence>
<dbReference type="GO" id="GO:0005762">
    <property type="term" value="C:mitochondrial large ribosomal subunit"/>
    <property type="evidence" value="ECO:0007669"/>
    <property type="project" value="InterPro"/>
</dbReference>
<dbReference type="OrthoDB" id="5977625at2759"/>
<reference evidence="11" key="1">
    <citation type="submission" date="2018-01" db="EMBL/GenBank/DDBJ databases">
        <authorList>
            <person name="Alioto T."/>
            <person name="Alioto T."/>
        </authorList>
    </citation>
    <scope>NUCLEOTIDE SEQUENCE [LARGE SCALE GENOMIC DNA]</scope>
</reference>
<evidence type="ECO:0000256" key="3">
    <source>
        <dbReference type="ARBA" id="ARBA00022946"/>
    </source>
</evidence>
<organism evidence="10 11">
    <name type="scientific">Drosophila guanche</name>
    <name type="common">Fruit fly</name>
    <dbReference type="NCBI Taxonomy" id="7266"/>
    <lineage>
        <taxon>Eukaryota</taxon>
        <taxon>Metazoa</taxon>
        <taxon>Ecdysozoa</taxon>
        <taxon>Arthropoda</taxon>
        <taxon>Hexapoda</taxon>
        <taxon>Insecta</taxon>
        <taxon>Pterygota</taxon>
        <taxon>Neoptera</taxon>
        <taxon>Endopterygota</taxon>
        <taxon>Diptera</taxon>
        <taxon>Brachycera</taxon>
        <taxon>Muscomorpha</taxon>
        <taxon>Ephydroidea</taxon>
        <taxon>Drosophilidae</taxon>
        <taxon>Drosophila</taxon>
        <taxon>Sophophora</taxon>
    </lineage>
</organism>
<evidence type="ECO:0000256" key="9">
    <source>
        <dbReference type="SAM" id="Coils"/>
    </source>
</evidence>
<dbReference type="PANTHER" id="PTHR13359:SF2">
    <property type="entry name" value="LARGE RIBOSOMAL SUBUNIT PROTEIN ML40"/>
    <property type="match status" value="1"/>
</dbReference>
<evidence type="ECO:0000313" key="11">
    <source>
        <dbReference type="Proteomes" id="UP000268350"/>
    </source>
</evidence>
<comment type="subcellular location">
    <subcellularLocation>
        <location evidence="1">Mitochondrion</location>
    </subcellularLocation>
</comment>